<comment type="caution">
    <text evidence="3">The sequence shown here is derived from an EMBL/GenBank/DDBJ whole genome shotgun (WGS) entry which is preliminary data.</text>
</comment>
<dbReference type="AlphaFoldDB" id="A0A8H3N1P0"/>
<dbReference type="Proteomes" id="UP000465221">
    <property type="component" value="Unassembled WGS sequence"/>
</dbReference>
<dbReference type="EMBL" id="BLKC01000005">
    <property type="protein sequence ID" value="GFF24360.1"/>
    <property type="molecule type" value="Genomic_DNA"/>
</dbReference>
<feature type="domain" description="Retrotransposon gag" evidence="2">
    <location>
        <begin position="52"/>
        <end position="130"/>
    </location>
</feature>
<reference evidence="3 4" key="1">
    <citation type="submission" date="2020-01" db="EMBL/GenBank/DDBJ databases">
        <title>Draft genome sequence of Aspergillus udagawae IFM 46972.</title>
        <authorList>
            <person name="Takahashi H."/>
            <person name="Yaguchi T."/>
        </authorList>
    </citation>
    <scope>NUCLEOTIDE SEQUENCE [LARGE SCALE GENOMIC DNA]</scope>
    <source>
        <strain evidence="3 4">IFM 46972</strain>
    </source>
</reference>
<evidence type="ECO:0000313" key="3">
    <source>
        <dbReference type="EMBL" id="GFF24360.1"/>
    </source>
</evidence>
<evidence type="ECO:0000256" key="1">
    <source>
        <dbReference type="SAM" id="MobiDB-lite"/>
    </source>
</evidence>
<name>A0A8H3N1P0_9EURO</name>
<dbReference type="Pfam" id="PF03732">
    <property type="entry name" value="Retrotrans_gag"/>
    <property type="match status" value="1"/>
</dbReference>
<accession>A0A8H3N1P0</accession>
<proteinExistence type="predicted"/>
<feature type="region of interest" description="Disordered" evidence="1">
    <location>
        <begin position="1"/>
        <end position="21"/>
    </location>
</feature>
<evidence type="ECO:0000259" key="2">
    <source>
        <dbReference type="Pfam" id="PF03732"/>
    </source>
</evidence>
<organism evidence="3 4">
    <name type="scientific">Aspergillus udagawae</name>
    <dbReference type="NCBI Taxonomy" id="91492"/>
    <lineage>
        <taxon>Eukaryota</taxon>
        <taxon>Fungi</taxon>
        <taxon>Dikarya</taxon>
        <taxon>Ascomycota</taxon>
        <taxon>Pezizomycotina</taxon>
        <taxon>Eurotiomycetes</taxon>
        <taxon>Eurotiomycetidae</taxon>
        <taxon>Eurotiales</taxon>
        <taxon>Aspergillaceae</taxon>
        <taxon>Aspergillus</taxon>
        <taxon>Aspergillus subgen. Fumigati</taxon>
    </lineage>
</organism>
<evidence type="ECO:0000313" key="4">
    <source>
        <dbReference type="Proteomes" id="UP000465221"/>
    </source>
</evidence>
<dbReference type="InterPro" id="IPR005162">
    <property type="entry name" value="Retrotrans_gag_dom"/>
</dbReference>
<protein>
    <recommendedName>
        <fullName evidence="2">Retrotransposon gag domain-containing protein</fullName>
    </recommendedName>
</protein>
<dbReference type="InterPro" id="IPR036673">
    <property type="entry name" value="Cyanovirin-N_sf"/>
</dbReference>
<dbReference type="Gene3D" id="2.30.60.10">
    <property type="entry name" value="Cyanovirin-N"/>
    <property type="match status" value="1"/>
</dbReference>
<sequence>MAMSNIKPFFGRRDGTEDPEEYPEDIEYAVEIEKSHVNSDSRDWNRDRRILFRQNLRDKVELWYSQLGRDIKNDWERLKQEFTKRYRIDEVDAATRRFQIDQKVAALSQGPNEHILDYVERCEDLESQAGALELFGLNVRKTLSMPRTCHSTPGLFKQVSKIATTAEMAFHKTCEDLQIIRRIGATDIVADDRNSFGRRVPNKIQLDDHISEKVVFSLLPCVHVQSGNLLTEPGWLVWGGQNSSQIPTTTKDGAITCAEMDKDRGSRNLQELNLSEKD</sequence>
<gene>
    <name evidence="3" type="ORF">IFM46972_01009</name>
</gene>